<accession>D5QHY5</accession>
<evidence type="ECO:0000256" key="1">
    <source>
        <dbReference type="SAM" id="MobiDB-lite"/>
    </source>
</evidence>
<dbReference type="AlphaFoldDB" id="D5QHY5"/>
<evidence type="ECO:0000313" key="2">
    <source>
        <dbReference type="EMBL" id="EFG83354.1"/>
    </source>
</evidence>
<evidence type="ECO:0000313" key="3">
    <source>
        <dbReference type="Proteomes" id="UP000006468"/>
    </source>
</evidence>
<dbReference type="EMBL" id="ADTV01000052">
    <property type="protein sequence ID" value="EFG83354.1"/>
    <property type="molecule type" value="Genomic_DNA"/>
</dbReference>
<dbReference type="Proteomes" id="UP000006468">
    <property type="component" value="Chromosome"/>
</dbReference>
<name>D5QHY5_NOVHA</name>
<feature type="compositionally biased region" description="Basic and acidic residues" evidence="1">
    <location>
        <begin position="71"/>
        <end position="80"/>
    </location>
</feature>
<dbReference type="HOGENOM" id="CLU_1765622_0_0_5"/>
<feature type="region of interest" description="Disordered" evidence="1">
    <location>
        <begin position="61"/>
        <end position="80"/>
    </location>
</feature>
<protein>
    <submittedName>
        <fullName evidence="2">Uncharacterized protein</fullName>
    </submittedName>
</protein>
<sequence length="147" mass="15880">MMGRAMPAPSPPSRRQGMGRDGPFSSGSGDIRAAVISPRGAFYQGPSPRTGVIRIAAFPHGGMAGGHPRRDRGACERKRCIPVDRPPAASVMQRPSRGYYKMREAGRTGMRMCVSLPESCQVMAVKSCSVDLAAGTRMDRRGYKRLV</sequence>
<gene>
    <name evidence="2" type="ORF">GXY_13818</name>
</gene>
<reference evidence="2 3" key="1">
    <citation type="journal article" date="2010" name="J. Bacteriol.">
        <title>Genome sequence of a cellulose-producing bacterium, Gluconacetobacter hansenii ATCC 23769.</title>
        <authorList>
            <person name="Iyer P.R."/>
            <person name="Geib S.M."/>
            <person name="Catchmark J."/>
            <person name="Kao T.H."/>
            <person name="Tien M."/>
        </authorList>
    </citation>
    <scope>NUCLEOTIDE SEQUENCE [LARGE SCALE GENOMIC DNA]</scope>
    <source>
        <strain evidence="2 3">ATCC 23769</strain>
    </source>
</reference>
<organism evidence="2 3">
    <name type="scientific">Novacetimonas hansenii ATCC 23769</name>
    <dbReference type="NCBI Taxonomy" id="714995"/>
    <lineage>
        <taxon>Bacteria</taxon>
        <taxon>Pseudomonadati</taxon>
        <taxon>Pseudomonadota</taxon>
        <taxon>Alphaproteobacteria</taxon>
        <taxon>Acetobacterales</taxon>
        <taxon>Acetobacteraceae</taxon>
        <taxon>Novacetimonas</taxon>
    </lineage>
</organism>
<feature type="region of interest" description="Disordered" evidence="1">
    <location>
        <begin position="1"/>
        <end position="31"/>
    </location>
</feature>
<proteinExistence type="predicted"/>
<comment type="caution">
    <text evidence="2">The sequence shown here is derived from an EMBL/GenBank/DDBJ whole genome shotgun (WGS) entry which is preliminary data.</text>
</comment>